<proteinExistence type="predicted"/>
<dbReference type="Proteomes" id="UP000002440">
    <property type="component" value="Chromosome"/>
</dbReference>
<dbReference type="RefSeq" id="WP_011479522.1">
    <property type="nucleotide sequence ID" value="NC_007947.1"/>
</dbReference>
<organism evidence="1 2">
    <name type="scientific">Methylobacillus flagellatus (strain ATCC 51484 / DSM 6875 / VKM B-1610 / KT)</name>
    <dbReference type="NCBI Taxonomy" id="265072"/>
    <lineage>
        <taxon>Bacteria</taxon>
        <taxon>Pseudomonadati</taxon>
        <taxon>Pseudomonadota</taxon>
        <taxon>Betaproteobacteria</taxon>
        <taxon>Nitrosomonadales</taxon>
        <taxon>Methylophilaceae</taxon>
        <taxon>Methylobacillus</taxon>
    </lineage>
</organism>
<dbReference type="STRING" id="265072.Mfla_1300"/>
<evidence type="ECO:0000313" key="2">
    <source>
        <dbReference type="Proteomes" id="UP000002440"/>
    </source>
</evidence>
<keyword evidence="2" id="KW-1185">Reference proteome</keyword>
<name>Q1H1R9_METFK</name>
<sequence length="90" mass="9951">MQLLVGYRPDQRLVWLLGVGSGVRPGPIIVTSLAQSASSDAKNWLASEGDGMEYPVFSSFRGEWQHTRFVSQMEINSITRITKPAPVEVC</sequence>
<accession>Q1H1R9</accession>
<dbReference type="AlphaFoldDB" id="Q1H1R9"/>
<protein>
    <submittedName>
        <fullName evidence="1">Uncharacterized protein</fullName>
    </submittedName>
</protein>
<reference evidence="1 2" key="1">
    <citation type="submission" date="2006-03" db="EMBL/GenBank/DDBJ databases">
        <title>Complete sequence of Methylobacillus flagellatus KT.</title>
        <authorList>
            <consortium name="US DOE Joint Genome Institute"/>
            <person name="Copeland A."/>
            <person name="Lucas S."/>
            <person name="Lapidus A."/>
            <person name="Barry K."/>
            <person name="Detter J.C."/>
            <person name="Glavina del Rio T."/>
            <person name="Hammon N."/>
            <person name="Israni S."/>
            <person name="Dalin E."/>
            <person name="Tice H."/>
            <person name="Pitluck S."/>
            <person name="Brettin T."/>
            <person name="Bruce D."/>
            <person name="Han C."/>
            <person name="Tapia R."/>
            <person name="Saunders E."/>
            <person name="Gilna P."/>
            <person name="Schmutz J."/>
            <person name="Larimer F."/>
            <person name="Land M."/>
            <person name="Kyrpides N."/>
            <person name="Anderson I."/>
            <person name="Richardson P."/>
        </authorList>
    </citation>
    <scope>NUCLEOTIDE SEQUENCE [LARGE SCALE GENOMIC DNA]</scope>
    <source>
        <strain evidence="2">KT / ATCC 51484 / DSM 6875</strain>
    </source>
</reference>
<evidence type="ECO:0000313" key="1">
    <source>
        <dbReference type="EMBL" id="ABE49568.1"/>
    </source>
</evidence>
<dbReference type="KEGG" id="mfa:Mfla_1300"/>
<gene>
    <name evidence="1" type="ordered locus">Mfla_1300</name>
</gene>
<dbReference type="EMBL" id="CP000284">
    <property type="protein sequence ID" value="ABE49568.1"/>
    <property type="molecule type" value="Genomic_DNA"/>
</dbReference>
<dbReference type="HOGENOM" id="CLU_2437426_0_0_4"/>